<dbReference type="InterPro" id="IPR014054">
    <property type="entry name" value="Phage_regulatory_Rha"/>
</dbReference>
<dbReference type="Proteomes" id="UP000251431">
    <property type="component" value="Unassembled WGS sequence"/>
</dbReference>
<proteinExistence type="predicted"/>
<protein>
    <submittedName>
        <fullName evidence="1">Antirepressor</fullName>
    </submittedName>
</protein>
<reference evidence="1 2" key="1">
    <citation type="submission" date="2018-06" db="EMBL/GenBank/DDBJ databases">
        <authorList>
            <consortium name="Pathogen Informatics"/>
            <person name="Doyle S."/>
        </authorList>
    </citation>
    <scope>NUCLEOTIDE SEQUENCE [LARGE SCALE GENOMIC DNA]</scope>
    <source>
        <strain evidence="1 2">NCTC7582</strain>
    </source>
</reference>
<name>A0A2X0X9V9_9BACI</name>
<dbReference type="Pfam" id="PF09669">
    <property type="entry name" value="Phage_pRha"/>
    <property type="match status" value="1"/>
</dbReference>
<accession>A0A2X0X9V9</accession>
<gene>
    <name evidence="1" type="ORF">NCTC7582_00098</name>
</gene>
<evidence type="ECO:0000313" key="1">
    <source>
        <dbReference type="EMBL" id="SPT95599.1"/>
    </source>
</evidence>
<organism evidence="1 2">
    <name type="scientific">Lysinibacillus capsici</name>
    <dbReference type="NCBI Taxonomy" id="2115968"/>
    <lineage>
        <taxon>Bacteria</taxon>
        <taxon>Bacillati</taxon>
        <taxon>Bacillota</taxon>
        <taxon>Bacilli</taxon>
        <taxon>Bacillales</taxon>
        <taxon>Bacillaceae</taxon>
        <taxon>Lysinibacillus</taxon>
    </lineage>
</organism>
<dbReference type="NCBIfam" id="TIGR02681">
    <property type="entry name" value="phage_pRha"/>
    <property type="match status" value="1"/>
</dbReference>
<evidence type="ECO:0000313" key="2">
    <source>
        <dbReference type="Proteomes" id="UP000251431"/>
    </source>
</evidence>
<sequence length="251" mass="28687">MELVFVENNEVVTDSLTIAEMFGKRHDNVVADIRTQIEYAGEEFSLLNFQESNFKSRGKQYPKFNLTEEAFTLVVFSYNTKEAVQTKIKFIKEFKRIKEFIQNQAASSSNAIDFEKQLIGVKYATEILRVDEPSKIRMLTEAHKQHGVPTSHLPDYVDEELKVSLTQLLKEHGVKMSAAKVNTRLIELGLLEFKERPSSKGGTKEFKSLTEAGRKYGENAISPYNAKETQPLYYPSMFNELLGLLLEKEVS</sequence>
<dbReference type="EMBL" id="UAQE01000001">
    <property type="protein sequence ID" value="SPT95599.1"/>
    <property type="molecule type" value="Genomic_DNA"/>
</dbReference>
<dbReference type="AlphaFoldDB" id="A0A2X0X9V9"/>